<dbReference type="RefSeq" id="YP_009631674.1">
    <property type="nucleotide sequence ID" value="NC_042231.1"/>
</dbReference>
<keyword evidence="1" id="KW-0496">Mitochondrion</keyword>
<name>A0A4D6FF67_9AGAR</name>
<gene>
    <name evidence="1" type="primary">dpol</name>
</gene>
<dbReference type="EMBL" id="MH660713">
    <property type="protein sequence ID" value="QCB16454.1"/>
    <property type="molecule type" value="Genomic_DNA"/>
</dbReference>
<dbReference type="AlphaFoldDB" id="A0A4D6FF67"/>
<reference evidence="1" key="1">
    <citation type="journal article" date="2019" name="BMC Genomics">
        <title>Mobile genetic elements explain size variation in the mitochondrial genomes of four closely-related Armillaria species.</title>
        <authorList>
            <person name="Kolesnikova A.I."/>
            <person name="Putintseva Y.A."/>
            <person name="Simonov E.P."/>
            <person name="Biriukov V.V."/>
            <person name="Oreshkova N.V."/>
            <person name="Pavlov I.N."/>
            <person name="Sharov V.V."/>
            <person name="Kuzmin D.A."/>
            <person name="Anderson J.B."/>
            <person name="Krutovsky K.V."/>
        </authorList>
    </citation>
    <scope>NUCLEOTIDE SEQUENCE</scope>
</reference>
<accession>A0A4D6FF67</accession>
<organism evidence="1">
    <name type="scientific">Armillaria solidipes</name>
    <dbReference type="NCBI Taxonomy" id="1076256"/>
    <lineage>
        <taxon>Eukaryota</taxon>
        <taxon>Fungi</taxon>
        <taxon>Dikarya</taxon>
        <taxon>Basidiomycota</taxon>
        <taxon>Agaricomycotina</taxon>
        <taxon>Agaricomycetes</taxon>
        <taxon>Agaricomycetidae</taxon>
        <taxon>Agaricales</taxon>
        <taxon>Marasmiineae</taxon>
        <taxon>Physalacriaceae</taxon>
        <taxon>Armillaria</taxon>
    </lineage>
</organism>
<geneLocation type="mitochondrion" evidence="1"/>
<proteinExistence type="predicted"/>
<dbReference type="GeneID" id="40143500"/>
<sequence length="171" mass="19801">MKGTLFNVRINDIDCKEDDSIIQDKNLNEMYGLFDMIQIKTVFENLVNELKDKIIYKVIFKFQGTVMNAEGSMSSNIKSTVPIFIIKGVQVESLLTKMTMAGIMMKEWIISNEFEGFNNMVTSLVKNEQIFLNKFGVESAQDKDLVKFNIKKEDIYKNLKKFNVWKGVSRK</sequence>
<protein>
    <submittedName>
        <fullName evidence="1">DNA polymerase</fullName>
    </submittedName>
</protein>
<evidence type="ECO:0000313" key="1">
    <source>
        <dbReference type="EMBL" id="QCB16454.1"/>
    </source>
</evidence>